<accession>A0A4S8ICU5</accession>
<gene>
    <name evidence="2" type="ORF">C4D60_Mb02t23310</name>
</gene>
<sequence>MLPSICAVAATAVVSPWRRCPNRTITAGCHHRNLNPAARRSLLGPAVAATSTHDNDGKNGSSYPHCG</sequence>
<dbReference type="AlphaFoldDB" id="A0A4S8ICU5"/>
<dbReference type="Proteomes" id="UP000317650">
    <property type="component" value="Chromosome 2"/>
</dbReference>
<evidence type="ECO:0000313" key="2">
    <source>
        <dbReference type="EMBL" id="THU45945.1"/>
    </source>
</evidence>
<reference evidence="2 3" key="1">
    <citation type="journal article" date="2019" name="Nat. Plants">
        <title>Genome sequencing of Musa balbisiana reveals subgenome evolution and function divergence in polyploid bananas.</title>
        <authorList>
            <person name="Yao X."/>
        </authorList>
    </citation>
    <scope>NUCLEOTIDE SEQUENCE [LARGE SCALE GENOMIC DNA]</scope>
    <source>
        <strain evidence="3">cv. DH-PKW</strain>
        <tissue evidence="2">Leaves</tissue>
    </source>
</reference>
<keyword evidence="3" id="KW-1185">Reference proteome</keyword>
<feature type="compositionally biased region" description="Polar residues" evidence="1">
    <location>
        <begin position="58"/>
        <end position="67"/>
    </location>
</feature>
<dbReference type="EMBL" id="PYDT01000011">
    <property type="protein sequence ID" value="THU45945.1"/>
    <property type="molecule type" value="Genomic_DNA"/>
</dbReference>
<comment type="caution">
    <text evidence="2">The sequence shown here is derived from an EMBL/GenBank/DDBJ whole genome shotgun (WGS) entry which is preliminary data.</text>
</comment>
<evidence type="ECO:0000256" key="1">
    <source>
        <dbReference type="SAM" id="MobiDB-lite"/>
    </source>
</evidence>
<name>A0A4S8ICU5_MUSBA</name>
<organism evidence="2 3">
    <name type="scientific">Musa balbisiana</name>
    <name type="common">Banana</name>
    <dbReference type="NCBI Taxonomy" id="52838"/>
    <lineage>
        <taxon>Eukaryota</taxon>
        <taxon>Viridiplantae</taxon>
        <taxon>Streptophyta</taxon>
        <taxon>Embryophyta</taxon>
        <taxon>Tracheophyta</taxon>
        <taxon>Spermatophyta</taxon>
        <taxon>Magnoliopsida</taxon>
        <taxon>Liliopsida</taxon>
        <taxon>Zingiberales</taxon>
        <taxon>Musaceae</taxon>
        <taxon>Musa</taxon>
    </lineage>
</organism>
<evidence type="ECO:0000313" key="3">
    <source>
        <dbReference type="Proteomes" id="UP000317650"/>
    </source>
</evidence>
<proteinExistence type="predicted"/>
<protein>
    <submittedName>
        <fullName evidence="2">Uncharacterized protein</fullName>
    </submittedName>
</protein>
<feature type="region of interest" description="Disordered" evidence="1">
    <location>
        <begin position="48"/>
        <end position="67"/>
    </location>
</feature>